<dbReference type="InterPro" id="IPR050328">
    <property type="entry name" value="Dev_Immune_Receptor"/>
</dbReference>
<evidence type="ECO:0000313" key="4">
    <source>
        <dbReference type="EMBL" id="JAV95274.1"/>
    </source>
</evidence>
<reference evidence="4" key="1">
    <citation type="journal article" date="2016" name="Sci. Rep.">
        <title>Molecular characterization of firefly nuptial gifts: a multi-omics approach sheds light on postcopulatory sexual selection.</title>
        <authorList>
            <person name="Al-Wathiqui N."/>
            <person name="Fallon T.R."/>
            <person name="South A."/>
            <person name="Weng J.K."/>
            <person name="Lewis S.M."/>
        </authorList>
    </citation>
    <scope>NUCLEOTIDE SEQUENCE</scope>
</reference>
<keyword evidence="1" id="KW-0433">Leucine-rich repeat</keyword>
<dbReference type="PANTHER" id="PTHR24373:SF370">
    <property type="entry name" value="FISH-LIPS, ISOFORM E"/>
    <property type="match status" value="1"/>
</dbReference>
<organism evidence="4">
    <name type="scientific">Photinus pyralis</name>
    <name type="common">Common eastern firefly</name>
    <name type="synonym">Lampyris pyralis</name>
    <dbReference type="NCBI Taxonomy" id="7054"/>
    <lineage>
        <taxon>Eukaryota</taxon>
        <taxon>Metazoa</taxon>
        <taxon>Ecdysozoa</taxon>
        <taxon>Arthropoda</taxon>
        <taxon>Hexapoda</taxon>
        <taxon>Insecta</taxon>
        <taxon>Pterygota</taxon>
        <taxon>Neoptera</taxon>
        <taxon>Endopterygota</taxon>
        <taxon>Coleoptera</taxon>
        <taxon>Polyphaga</taxon>
        <taxon>Elateriformia</taxon>
        <taxon>Elateroidea</taxon>
        <taxon>Lampyridae</taxon>
        <taxon>Lampyrinae</taxon>
        <taxon>Photinus</taxon>
    </lineage>
</organism>
<protein>
    <submittedName>
        <fullName evidence="4">Uncharacterized protein</fullName>
    </submittedName>
</protein>
<dbReference type="Pfam" id="PF13855">
    <property type="entry name" value="LRR_8"/>
    <property type="match status" value="2"/>
</dbReference>
<dbReference type="Gene3D" id="3.80.10.10">
    <property type="entry name" value="Ribonuclease Inhibitor"/>
    <property type="match status" value="4"/>
</dbReference>
<dbReference type="Pfam" id="PF13306">
    <property type="entry name" value="LRR_5"/>
    <property type="match status" value="1"/>
</dbReference>
<dbReference type="AlphaFoldDB" id="A0A1Y1NBF4"/>
<dbReference type="EMBL" id="GEZM01007257">
    <property type="protein sequence ID" value="JAV95274.1"/>
    <property type="molecule type" value="Transcribed_RNA"/>
</dbReference>
<keyword evidence="3" id="KW-0677">Repeat</keyword>
<dbReference type="PROSITE" id="PS51450">
    <property type="entry name" value="LRR"/>
    <property type="match status" value="3"/>
</dbReference>
<proteinExistence type="predicted"/>
<dbReference type="InterPro" id="IPR003591">
    <property type="entry name" value="Leu-rich_rpt_typical-subtyp"/>
</dbReference>
<dbReference type="SUPFAM" id="SSF52047">
    <property type="entry name" value="RNI-like"/>
    <property type="match status" value="1"/>
</dbReference>
<accession>A0A1Y1NBF4</accession>
<dbReference type="InterPro" id="IPR001611">
    <property type="entry name" value="Leu-rich_rpt"/>
</dbReference>
<dbReference type="GO" id="GO:0005615">
    <property type="term" value="C:extracellular space"/>
    <property type="evidence" value="ECO:0007669"/>
    <property type="project" value="TreeGrafter"/>
</dbReference>
<evidence type="ECO:0000256" key="2">
    <source>
        <dbReference type="ARBA" id="ARBA00022729"/>
    </source>
</evidence>
<dbReference type="PANTHER" id="PTHR24373">
    <property type="entry name" value="SLIT RELATED LEUCINE-RICH REPEAT NEURONAL PROTEIN"/>
    <property type="match status" value="1"/>
</dbReference>
<dbReference type="InterPro" id="IPR032675">
    <property type="entry name" value="LRR_dom_sf"/>
</dbReference>
<sequence length="472" mass="53263">MPKTTVTGKSLDDLKKKIGAASKPKTEEITVESSKSASLERNLFQGFDALTALYISGNDIGEIKNNCFEGLTNLKYLYLNNNNIKSLGIECFKGCMRMNELDLSGNQLTKIQAGCFTEFAMTTTCATLNLSNNQIDTIEVGAFKSLTVLYGTLDMSHNRLTKIATDMFHNLLIEKFDLSNNKIDTIEENGLFGSNFKFLHLENNGLVNVHPEAFHRCEIQSELHLELNKLSNYSTIFKSLKNLKELYLDDNGITELPADGFLGLNNLDTLYLNKNDCILTKDAFMGLPNLETLHLEENGLSTIKPGTFNRLQNLRNLNLSYNNFTDLAPNTFWQASNEDEKTYLFTLSLHHNDISKITPGAFGGIDRIEDLQLYGNKIKAFVPGAWKDLSYVGCIQLQNNDISDKAILHQLSPCRQVKLGGNQIEINVSSLYPNDLKLKDIEMISFNYCCYRLENGKWKFDDRFQESVIIPK</sequence>
<dbReference type="SMART" id="SM00369">
    <property type="entry name" value="LRR_TYP"/>
    <property type="match status" value="10"/>
</dbReference>
<evidence type="ECO:0000256" key="1">
    <source>
        <dbReference type="ARBA" id="ARBA00022614"/>
    </source>
</evidence>
<evidence type="ECO:0000256" key="3">
    <source>
        <dbReference type="ARBA" id="ARBA00022737"/>
    </source>
</evidence>
<dbReference type="FunFam" id="3.80.10.10:FF:001164">
    <property type="entry name" value="GH01279p"/>
    <property type="match status" value="1"/>
</dbReference>
<dbReference type="GO" id="GO:0031012">
    <property type="term" value="C:extracellular matrix"/>
    <property type="evidence" value="ECO:0007669"/>
    <property type="project" value="TreeGrafter"/>
</dbReference>
<dbReference type="InterPro" id="IPR026906">
    <property type="entry name" value="LRR_5"/>
</dbReference>
<keyword evidence="2" id="KW-0732">Signal</keyword>
<name>A0A1Y1NBF4_PHOPY</name>
<dbReference type="Pfam" id="PF00560">
    <property type="entry name" value="LRR_1"/>
    <property type="match status" value="1"/>
</dbReference>